<dbReference type="Proteomes" id="UP001283361">
    <property type="component" value="Unassembled WGS sequence"/>
</dbReference>
<dbReference type="FunFam" id="3.30.160.60:FF:000100">
    <property type="entry name" value="Zinc finger 45-like"/>
    <property type="match status" value="1"/>
</dbReference>
<feature type="domain" description="C2H2-type" evidence="9">
    <location>
        <begin position="912"/>
        <end position="939"/>
    </location>
</feature>
<feature type="domain" description="C2H2-type" evidence="9">
    <location>
        <begin position="295"/>
        <end position="322"/>
    </location>
</feature>
<reference evidence="10" key="1">
    <citation type="journal article" date="2023" name="G3 (Bethesda)">
        <title>A reference genome for the long-term kleptoplast-retaining sea slug Elysia crispata morphotype clarki.</title>
        <authorList>
            <person name="Eastman K.E."/>
            <person name="Pendleton A.L."/>
            <person name="Shaikh M.A."/>
            <person name="Suttiyut T."/>
            <person name="Ogas R."/>
            <person name="Tomko P."/>
            <person name="Gavelis G."/>
            <person name="Widhalm J.R."/>
            <person name="Wisecaver J.H."/>
        </authorList>
    </citation>
    <scope>NUCLEOTIDE SEQUENCE</scope>
    <source>
        <strain evidence="10">ECLA1</strain>
    </source>
</reference>
<dbReference type="PANTHER" id="PTHR24376">
    <property type="entry name" value="ZINC FINGER PROTEIN"/>
    <property type="match status" value="1"/>
</dbReference>
<evidence type="ECO:0000256" key="4">
    <source>
        <dbReference type="ARBA" id="ARBA00022771"/>
    </source>
</evidence>
<feature type="region of interest" description="Disordered" evidence="8">
    <location>
        <begin position="1101"/>
        <end position="1149"/>
    </location>
</feature>
<keyword evidence="6" id="KW-0539">Nucleus</keyword>
<keyword evidence="2" id="KW-0479">Metal-binding</keyword>
<dbReference type="PANTHER" id="PTHR24376:SF235">
    <property type="entry name" value="C2H2-TYPE DOMAIN-CONTAINING PROTEIN"/>
    <property type="match status" value="1"/>
</dbReference>
<feature type="domain" description="C2H2-type" evidence="9">
    <location>
        <begin position="672"/>
        <end position="699"/>
    </location>
</feature>
<feature type="domain" description="C2H2-type" evidence="9">
    <location>
        <begin position="1075"/>
        <end position="1103"/>
    </location>
</feature>
<dbReference type="Pfam" id="PF00096">
    <property type="entry name" value="zf-C2H2"/>
    <property type="match status" value="7"/>
</dbReference>
<dbReference type="InterPro" id="IPR013087">
    <property type="entry name" value="Znf_C2H2_type"/>
</dbReference>
<sequence>MAGVEVGPNDIVIHLVSPYRCGDCGVEFFLRTAFLEHIAGHIASVKAEKPCHQIVCITSVMEHAPKGITVTRDILQINEQQLFELQDLSLDVSQLSPLKALEQAGILKLPEPRQTQTTVPLLLSVDGTLDGGGAGKKQVSLLKQQQQPNVKVAKQEVVSSRFRELSKELIRNGQLVTITDDSQGEVQYVNSDLSDPKIINAIMEQAMLDVGQTIKVEDGNISIDHQEPMVVGEKQLLIEMRSGEEEREKFIRGDQKRATLRNVNGPVCPFRSQQFPTANLLELHHSEAHSDSRALSCLICLKSFNSASSLKKHRLSHQRQYTCPICHRTYERLAQLMIHMKHHDRKKYIQFGSNFHEVRVISSRNQKGQVVQEHYLLLLLSKEEQNNIETELATALHTETNPYGAMGETDLQSSPNMMTKKVENTTGKSEEFARNEENGQQSRDIDIEAAGEVIKSELNKAAETSETMAVSMEDNDNNESIGYKKVGSSACLDLDEVHLKGESSVAKVDMKKKMLYKCGHCKRVFFTRPALSRHLIKHTNTKPFQCEKCLKSFRDKTDLLHHYRTHTKPVQCPACYTTFSKSLYLRNHLEKGCPNHRTDDRIVVLEDMRCLCKVCDKVLKSKANAIRHLRIHDFQERSKLKQVIGDNVLESVSNLSQDVTDHYKPLESSIGFQCLLCGEEMRFKSSMMTHVRMHLNQRPFKCDQCPKSFFARHVLRKHQLNHTRPYKCPVCGKGFMRRYMMTKHFSKWHDLPEGAEDPMKDITELPNQKMIQCDICGKTMKQCHKKLMLYHIRLHKDVRPFMCDHCPKSFISLTARKKHSLTHTKPYVCQVCGTGFSRRYLLTKHFKSSCVLKVNKRNKPSGNSSLQNQSCSLVSRSTQSGLLGKEEHLEVQGNDTSVPEEISHSLSNGKRYFCEPCSKHFTVYDTFLRHMKTFSRPTSCKYCKQLFENKHVAIAHQRSCLGPAVSEMAGAHIKKDRSVGSGDWRERVKIMEEVTKTIETVSEVAKSADCKGNLLSSMPLRDNLEKNEDSDTPALNKTVEALKSKHGKYGCPQCERIFATPRGLKIHASSHVRLFKCEICDIEFKNIKALRSHHVQQHEKKDFEITSNHGEKSTGDIDCSDSNQTSCISDSDREDKTRNRDTPVLGDKLPSNEAETTCTLLSLARVSEDGECKTSSDAWAEPNSEISELACIRKAPHLEKSEKNTKDVLPELKLMQLGTKGRPYRCQFCRKRFTEEENLEAHMVLSH</sequence>
<evidence type="ECO:0000256" key="3">
    <source>
        <dbReference type="ARBA" id="ARBA00022737"/>
    </source>
</evidence>
<dbReference type="FunFam" id="3.30.160.60:FF:000446">
    <property type="entry name" value="Zinc finger protein"/>
    <property type="match status" value="1"/>
</dbReference>
<dbReference type="PROSITE" id="PS00028">
    <property type="entry name" value="ZINC_FINGER_C2H2_1"/>
    <property type="match status" value="13"/>
</dbReference>
<name>A0AAE1BD59_9GAST</name>
<feature type="domain" description="C2H2-type" evidence="9">
    <location>
        <begin position="700"/>
        <end position="727"/>
    </location>
</feature>
<evidence type="ECO:0000313" key="11">
    <source>
        <dbReference type="Proteomes" id="UP001283361"/>
    </source>
</evidence>
<dbReference type="GO" id="GO:0005634">
    <property type="term" value="C:nucleus"/>
    <property type="evidence" value="ECO:0007669"/>
    <property type="project" value="UniProtKB-SubCell"/>
</dbReference>
<dbReference type="AlphaFoldDB" id="A0AAE1BD59"/>
<keyword evidence="5" id="KW-0862">Zinc</keyword>
<dbReference type="SUPFAM" id="SSF57667">
    <property type="entry name" value="beta-beta-alpha zinc fingers"/>
    <property type="match status" value="9"/>
</dbReference>
<feature type="domain" description="C2H2-type" evidence="9">
    <location>
        <begin position="827"/>
        <end position="860"/>
    </location>
</feature>
<evidence type="ECO:0000256" key="2">
    <source>
        <dbReference type="ARBA" id="ARBA00022723"/>
    </source>
</evidence>
<feature type="domain" description="C2H2-type" evidence="9">
    <location>
        <begin position="544"/>
        <end position="571"/>
    </location>
</feature>
<dbReference type="SMART" id="SM00355">
    <property type="entry name" value="ZnF_C2H2"/>
    <property type="match status" value="18"/>
</dbReference>
<feature type="domain" description="C2H2-type" evidence="9">
    <location>
        <begin position="321"/>
        <end position="348"/>
    </location>
</feature>
<feature type="domain" description="C2H2-type" evidence="9">
    <location>
        <begin position="1224"/>
        <end position="1247"/>
    </location>
</feature>
<dbReference type="GO" id="GO:0008270">
    <property type="term" value="F:zinc ion binding"/>
    <property type="evidence" value="ECO:0007669"/>
    <property type="project" value="UniProtKB-KW"/>
</dbReference>
<dbReference type="Gene3D" id="3.30.160.60">
    <property type="entry name" value="Classic Zinc Finger"/>
    <property type="match status" value="11"/>
</dbReference>
<feature type="domain" description="C2H2-type" evidence="9">
    <location>
        <begin position="726"/>
        <end position="749"/>
    </location>
</feature>
<feature type="domain" description="C2H2-type" evidence="9">
    <location>
        <begin position="516"/>
        <end position="543"/>
    </location>
</feature>
<organism evidence="10 11">
    <name type="scientific">Elysia crispata</name>
    <name type="common">lettuce slug</name>
    <dbReference type="NCBI Taxonomy" id="231223"/>
    <lineage>
        <taxon>Eukaryota</taxon>
        <taxon>Metazoa</taxon>
        <taxon>Spiralia</taxon>
        <taxon>Lophotrochozoa</taxon>
        <taxon>Mollusca</taxon>
        <taxon>Gastropoda</taxon>
        <taxon>Heterobranchia</taxon>
        <taxon>Euthyneura</taxon>
        <taxon>Panpulmonata</taxon>
        <taxon>Sacoglossa</taxon>
        <taxon>Placobranchoidea</taxon>
        <taxon>Plakobranchidae</taxon>
        <taxon>Elysia</taxon>
    </lineage>
</organism>
<evidence type="ECO:0000259" key="9">
    <source>
        <dbReference type="PROSITE" id="PS50157"/>
    </source>
</evidence>
<protein>
    <recommendedName>
        <fullName evidence="9">C2H2-type domain-containing protein</fullName>
    </recommendedName>
</protein>
<evidence type="ECO:0000256" key="6">
    <source>
        <dbReference type="ARBA" id="ARBA00023242"/>
    </source>
</evidence>
<feature type="compositionally biased region" description="Polar residues" evidence="8">
    <location>
        <begin position="1120"/>
        <end position="1129"/>
    </location>
</feature>
<keyword evidence="4 7" id="KW-0863">Zinc-finger</keyword>
<keyword evidence="11" id="KW-1185">Reference proteome</keyword>
<dbReference type="InterPro" id="IPR036236">
    <property type="entry name" value="Znf_C2H2_sf"/>
</dbReference>
<dbReference type="Pfam" id="PF12874">
    <property type="entry name" value="zf-met"/>
    <property type="match status" value="1"/>
</dbReference>
<proteinExistence type="predicted"/>
<feature type="compositionally biased region" description="Basic and acidic residues" evidence="8">
    <location>
        <begin position="1130"/>
        <end position="1141"/>
    </location>
</feature>
<dbReference type="EMBL" id="JAWDGP010000188">
    <property type="protein sequence ID" value="KAK3803082.1"/>
    <property type="molecule type" value="Genomic_DNA"/>
</dbReference>
<feature type="domain" description="C2H2-type" evidence="9">
    <location>
        <begin position="801"/>
        <end position="828"/>
    </location>
</feature>
<evidence type="ECO:0000256" key="5">
    <source>
        <dbReference type="ARBA" id="ARBA00022833"/>
    </source>
</evidence>
<feature type="domain" description="C2H2-type" evidence="9">
    <location>
        <begin position="1049"/>
        <end position="1071"/>
    </location>
</feature>
<evidence type="ECO:0000256" key="7">
    <source>
        <dbReference type="PROSITE-ProRule" id="PRU00042"/>
    </source>
</evidence>
<comment type="subcellular location">
    <subcellularLocation>
        <location evidence="1">Nucleus</location>
    </subcellularLocation>
</comment>
<feature type="compositionally biased region" description="Basic and acidic residues" evidence="8">
    <location>
        <begin position="1101"/>
        <end position="1115"/>
    </location>
</feature>
<evidence type="ECO:0000256" key="8">
    <source>
        <dbReference type="SAM" id="MobiDB-lite"/>
    </source>
</evidence>
<comment type="caution">
    <text evidence="10">The sequence shown here is derived from an EMBL/GenBank/DDBJ whole genome shotgun (WGS) entry which is preliminary data.</text>
</comment>
<evidence type="ECO:0000313" key="10">
    <source>
        <dbReference type="EMBL" id="KAK3803082.1"/>
    </source>
</evidence>
<dbReference type="GO" id="GO:0001228">
    <property type="term" value="F:DNA-binding transcription activator activity, RNA polymerase II-specific"/>
    <property type="evidence" value="ECO:0007669"/>
    <property type="project" value="TreeGrafter"/>
</dbReference>
<dbReference type="GO" id="GO:0000978">
    <property type="term" value="F:RNA polymerase II cis-regulatory region sequence-specific DNA binding"/>
    <property type="evidence" value="ECO:0007669"/>
    <property type="project" value="TreeGrafter"/>
</dbReference>
<dbReference type="PROSITE" id="PS50157">
    <property type="entry name" value="ZINC_FINGER_C2H2_2"/>
    <property type="match status" value="14"/>
</dbReference>
<feature type="domain" description="C2H2-type" evidence="9">
    <location>
        <begin position="19"/>
        <end position="46"/>
    </location>
</feature>
<gene>
    <name evidence="10" type="ORF">RRG08_028003</name>
</gene>
<keyword evidence="3" id="KW-0677">Repeat</keyword>
<evidence type="ECO:0000256" key="1">
    <source>
        <dbReference type="ARBA" id="ARBA00004123"/>
    </source>
</evidence>
<accession>A0AAE1BD59</accession>